<accession>A0AAN6QAY5</accession>
<reference evidence="2" key="1">
    <citation type="journal article" date="2023" name="Mol. Phylogenet. Evol.">
        <title>Genome-scale phylogeny and comparative genomics of the fungal order Sordariales.</title>
        <authorList>
            <person name="Hensen N."/>
            <person name="Bonometti L."/>
            <person name="Westerberg I."/>
            <person name="Brannstrom I.O."/>
            <person name="Guillou S."/>
            <person name="Cros-Aarteil S."/>
            <person name="Calhoun S."/>
            <person name="Haridas S."/>
            <person name="Kuo A."/>
            <person name="Mondo S."/>
            <person name="Pangilinan J."/>
            <person name="Riley R."/>
            <person name="LaButti K."/>
            <person name="Andreopoulos B."/>
            <person name="Lipzen A."/>
            <person name="Chen C."/>
            <person name="Yan M."/>
            <person name="Daum C."/>
            <person name="Ng V."/>
            <person name="Clum A."/>
            <person name="Steindorff A."/>
            <person name="Ohm R.A."/>
            <person name="Martin F."/>
            <person name="Silar P."/>
            <person name="Natvig D.O."/>
            <person name="Lalanne C."/>
            <person name="Gautier V."/>
            <person name="Ament-Velasquez S.L."/>
            <person name="Kruys A."/>
            <person name="Hutchinson M.I."/>
            <person name="Powell A.J."/>
            <person name="Barry K."/>
            <person name="Miller A.N."/>
            <person name="Grigoriev I.V."/>
            <person name="Debuchy R."/>
            <person name="Gladieux P."/>
            <person name="Hiltunen Thoren M."/>
            <person name="Johannesson H."/>
        </authorList>
    </citation>
    <scope>NUCLEOTIDE SEQUENCE</scope>
    <source>
        <strain evidence="2">CBS 757.83</strain>
    </source>
</reference>
<comment type="caution">
    <text evidence="2">The sequence shown here is derived from an EMBL/GenBank/DDBJ whole genome shotgun (WGS) entry which is preliminary data.</text>
</comment>
<dbReference type="Gene3D" id="3.10.450.50">
    <property type="match status" value="1"/>
</dbReference>
<gene>
    <name evidence="2" type="ORF">N658DRAFT_415821</name>
</gene>
<dbReference type="InterPro" id="IPR032710">
    <property type="entry name" value="NTF2-like_dom_sf"/>
</dbReference>
<evidence type="ECO:0000313" key="3">
    <source>
        <dbReference type="Proteomes" id="UP001305647"/>
    </source>
</evidence>
<dbReference type="SUPFAM" id="SSF54427">
    <property type="entry name" value="NTF2-like"/>
    <property type="match status" value="1"/>
</dbReference>
<dbReference type="PANTHER" id="PTHR39401">
    <property type="entry name" value="SNOAL-LIKE DOMAIN-CONTAINING PROTEIN"/>
    <property type="match status" value="1"/>
</dbReference>
<name>A0AAN6QAY5_9PEZI</name>
<evidence type="ECO:0000256" key="1">
    <source>
        <dbReference type="SAM" id="MobiDB-lite"/>
    </source>
</evidence>
<organism evidence="2 3">
    <name type="scientific">Parathielavia hyrcaniae</name>
    <dbReference type="NCBI Taxonomy" id="113614"/>
    <lineage>
        <taxon>Eukaryota</taxon>
        <taxon>Fungi</taxon>
        <taxon>Dikarya</taxon>
        <taxon>Ascomycota</taxon>
        <taxon>Pezizomycotina</taxon>
        <taxon>Sordariomycetes</taxon>
        <taxon>Sordariomycetidae</taxon>
        <taxon>Sordariales</taxon>
        <taxon>Chaetomiaceae</taxon>
        <taxon>Parathielavia</taxon>
    </lineage>
</organism>
<evidence type="ECO:0008006" key="4">
    <source>
        <dbReference type="Google" id="ProtNLM"/>
    </source>
</evidence>
<sequence>MSLSSNSGPLTTAASKPGGESGCEPLYPNNIPVDSSVKQFITRFFEVSDDPGRDGEWADFFRDDATLFMMKDVAKGKEEIMKLRRGMWKDVEARKHRLAKVFPASFSPDQKAVVVMHEKEFMLFGAAAYRMRDGSEAVAGFAAHAQLRRESLNAPWKFVFYRVYLQK</sequence>
<dbReference type="AlphaFoldDB" id="A0AAN6QAY5"/>
<protein>
    <recommendedName>
        <fullName evidence="4">SnoaL-like domain-containing protein</fullName>
    </recommendedName>
</protein>
<reference evidence="2" key="2">
    <citation type="submission" date="2023-05" db="EMBL/GenBank/DDBJ databases">
        <authorList>
            <consortium name="Lawrence Berkeley National Laboratory"/>
            <person name="Steindorff A."/>
            <person name="Hensen N."/>
            <person name="Bonometti L."/>
            <person name="Westerberg I."/>
            <person name="Brannstrom I.O."/>
            <person name="Guillou S."/>
            <person name="Cros-Aarteil S."/>
            <person name="Calhoun S."/>
            <person name="Haridas S."/>
            <person name="Kuo A."/>
            <person name="Mondo S."/>
            <person name="Pangilinan J."/>
            <person name="Riley R."/>
            <person name="Labutti K."/>
            <person name="Andreopoulos B."/>
            <person name="Lipzen A."/>
            <person name="Chen C."/>
            <person name="Yanf M."/>
            <person name="Daum C."/>
            <person name="Ng V."/>
            <person name="Clum A."/>
            <person name="Ohm R."/>
            <person name="Martin F."/>
            <person name="Silar P."/>
            <person name="Natvig D."/>
            <person name="Lalanne C."/>
            <person name="Gautier V."/>
            <person name="Ament-Velasquez S.L."/>
            <person name="Kruys A."/>
            <person name="Hutchinson M.I."/>
            <person name="Powell A.J."/>
            <person name="Barry K."/>
            <person name="Miller A.N."/>
            <person name="Grigoriev I.V."/>
            <person name="Debuchy R."/>
            <person name="Gladieux P."/>
            <person name="Thoren M.H."/>
            <person name="Johannesson H."/>
        </authorList>
    </citation>
    <scope>NUCLEOTIDE SEQUENCE</scope>
    <source>
        <strain evidence="2">CBS 757.83</strain>
    </source>
</reference>
<dbReference type="EMBL" id="MU863624">
    <property type="protein sequence ID" value="KAK4106883.1"/>
    <property type="molecule type" value="Genomic_DNA"/>
</dbReference>
<proteinExistence type="predicted"/>
<feature type="compositionally biased region" description="Polar residues" evidence="1">
    <location>
        <begin position="1"/>
        <end position="14"/>
    </location>
</feature>
<keyword evidence="3" id="KW-1185">Reference proteome</keyword>
<dbReference type="Proteomes" id="UP001305647">
    <property type="component" value="Unassembled WGS sequence"/>
</dbReference>
<feature type="region of interest" description="Disordered" evidence="1">
    <location>
        <begin position="1"/>
        <end position="27"/>
    </location>
</feature>
<dbReference type="PANTHER" id="PTHR39401:SF1">
    <property type="entry name" value="SNOAL-LIKE DOMAIN-CONTAINING PROTEIN"/>
    <property type="match status" value="1"/>
</dbReference>
<evidence type="ECO:0000313" key="2">
    <source>
        <dbReference type="EMBL" id="KAK4106883.1"/>
    </source>
</evidence>